<organism evidence="2 3">
    <name type="scientific">Fulvitalea axinellae</name>
    <dbReference type="NCBI Taxonomy" id="1182444"/>
    <lineage>
        <taxon>Bacteria</taxon>
        <taxon>Pseudomonadati</taxon>
        <taxon>Bacteroidota</taxon>
        <taxon>Cytophagia</taxon>
        <taxon>Cytophagales</taxon>
        <taxon>Persicobacteraceae</taxon>
        <taxon>Fulvitalea</taxon>
    </lineage>
</organism>
<protein>
    <submittedName>
        <fullName evidence="2">DUF4876 domain-containing protein</fullName>
    </submittedName>
</protein>
<feature type="chain" id="PRO_5043493680" evidence="1">
    <location>
        <begin position="24"/>
        <end position="438"/>
    </location>
</feature>
<keyword evidence="1" id="KW-0732">Signal</keyword>
<dbReference type="Proteomes" id="UP001348817">
    <property type="component" value="Chromosome"/>
</dbReference>
<name>A0AAU9CJE2_9BACT</name>
<feature type="signal peptide" evidence="1">
    <location>
        <begin position="1"/>
        <end position="23"/>
    </location>
</feature>
<dbReference type="Pfam" id="PF16215">
    <property type="entry name" value="DUF4876"/>
    <property type="match status" value="1"/>
</dbReference>
<evidence type="ECO:0000313" key="2">
    <source>
        <dbReference type="EMBL" id="BDD09440.1"/>
    </source>
</evidence>
<evidence type="ECO:0000256" key="1">
    <source>
        <dbReference type="SAM" id="SignalP"/>
    </source>
</evidence>
<accession>A0AAU9CJE2</accession>
<gene>
    <name evidence="2" type="ORF">FUAX_18720</name>
</gene>
<reference evidence="2 3" key="1">
    <citation type="submission" date="2021-12" db="EMBL/GenBank/DDBJ databases">
        <title>Genome sequencing of bacteria with rrn-lacking chromosome and rrn-plasmid.</title>
        <authorList>
            <person name="Anda M."/>
            <person name="Iwasaki W."/>
        </authorList>
    </citation>
    <scope>NUCLEOTIDE SEQUENCE [LARGE SCALE GENOMIC DNA]</scope>
    <source>
        <strain evidence="2 3">DSM 100852</strain>
    </source>
</reference>
<proteinExistence type="predicted"/>
<sequence length="438" mass="48625">MKIQQFHKALIMAFLAIPFFACDSDDSDPVVPVDFSVTVKHSETFENQVVKNLEVIATNTANQTELKVTTDETGTAKFMGLTPGEYSFSAKLTMTPEQFLNFAAQKVEDDVVFNVNQGNVSVNVTSPTSLNLVLVTGKVGNLLIKQIYYTGSDIQEGALFRDQFIEIYNNSTEVIYADSLHIAQINGRTSSSVKDYTLPNGQFDWSKSLNMSPANDEANTEYVYAKALFRIPGTGKQYPIQPGESIILAQNGLNHKAPFTDKNGNQVTVKNPALTVDLSGADFEVFMNDDYVSDLDAPNVPNVDALLNPNRDLVLNPQGKEAYVIFKTSEKIEDSWKKYPDPSVKEVNERTKFNYQIPNNLVIDAVQLQFSPSKIYNARIHDHQDAGYSYAPKGAFSSQSIIRKTAKEFAGRKILQDTNNSSEDFTTLDIANPRGFAQ</sequence>
<dbReference type="InterPro" id="IPR032627">
    <property type="entry name" value="DUF4876"/>
</dbReference>
<keyword evidence="3" id="KW-1185">Reference proteome</keyword>
<dbReference type="RefSeq" id="WP_338394641.1">
    <property type="nucleotide sequence ID" value="NZ_AP025314.1"/>
</dbReference>
<dbReference type="EMBL" id="AP025314">
    <property type="protein sequence ID" value="BDD09440.1"/>
    <property type="molecule type" value="Genomic_DNA"/>
</dbReference>
<dbReference type="AlphaFoldDB" id="A0AAU9CJE2"/>
<dbReference type="SUPFAM" id="SSF49478">
    <property type="entry name" value="Cna protein B-type domain"/>
    <property type="match status" value="1"/>
</dbReference>
<evidence type="ECO:0000313" key="3">
    <source>
        <dbReference type="Proteomes" id="UP001348817"/>
    </source>
</evidence>
<dbReference type="KEGG" id="fax:FUAX_18720"/>